<dbReference type="Pfam" id="PF12833">
    <property type="entry name" value="HTH_18"/>
    <property type="match status" value="1"/>
</dbReference>
<keyword evidence="2" id="KW-0238">DNA-binding</keyword>
<dbReference type="Proteomes" id="UP001370348">
    <property type="component" value="Chromosome"/>
</dbReference>
<evidence type="ECO:0000256" key="2">
    <source>
        <dbReference type="ARBA" id="ARBA00023125"/>
    </source>
</evidence>
<evidence type="ECO:0000313" key="5">
    <source>
        <dbReference type="EMBL" id="WXB14909.1"/>
    </source>
</evidence>
<dbReference type="PANTHER" id="PTHR46796">
    <property type="entry name" value="HTH-TYPE TRANSCRIPTIONAL ACTIVATOR RHAS-RELATED"/>
    <property type="match status" value="1"/>
</dbReference>
<evidence type="ECO:0000259" key="4">
    <source>
        <dbReference type="PROSITE" id="PS01124"/>
    </source>
</evidence>
<dbReference type="PROSITE" id="PS01124">
    <property type="entry name" value="HTH_ARAC_FAMILY_2"/>
    <property type="match status" value="1"/>
</dbReference>
<name>A0ABZ2LZ82_9BACT</name>
<dbReference type="EMBL" id="CP089984">
    <property type="protein sequence ID" value="WXB14909.1"/>
    <property type="molecule type" value="Genomic_DNA"/>
</dbReference>
<dbReference type="InterPro" id="IPR009057">
    <property type="entry name" value="Homeodomain-like_sf"/>
</dbReference>
<dbReference type="InterPro" id="IPR046532">
    <property type="entry name" value="DUF6597"/>
</dbReference>
<evidence type="ECO:0000313" key="6">
    <source>
        <dbReference type="Proteomes" id="UP001370348"/>
    </source>
</evidence>
<sequence>MQIIARPPSPALAPFVESVWRFRGRFAHAYERVLPKGTMQLLVNLHEDQLRAYRGEGYATVCRTRGAILCGVHAKHVAIDTEQQRDIVGINFRPGGAFPFFPATAATMREMFVELDALWGRDGALLRERLLEAGDTGAILRTLESALLERASAPLKLDPAVAFAVASFDRGVGVSQVTEQLAMTPTRFIRRFSTIVGLTPKRFARVLRFQRVLDAASRKQRIDWVRVAVDCGYFDQAHLIHEFREFSGMKPTAYRPRSHTDPTHVPLAEGEIFTIPGTARAPR</sequence>
<evidence type="ECO:0000256" key="3">
    <source>
        <dbReference type="ARBA" id="ARBA00023163"/>
    </source>
</evidence>
<accession>A0ABZ2LZ82</accession>
<proteinExistence type="predicted"/>
<keyword evidence="6" id="KW-1185">Reference proteome</keyword>
<keyword evidence="1" id="KW-0805">Transcription regulation</keyword>
<keyword evidence="3" id="KW-0804">Transcription</keyword>
<dbReference type="InterPro" id="IPR050204">
    <property type="entry name" value="AraC_XylS_family_regulators"/>
</dbReference>
<dbReference type="InterPro" id="IPR018060">
    <property type="entry name" value="HTH_AraC"/>
</dbReference>
<organism evidence="5 6">
    <name type="scientific">Pendulispora albinea</name>
    <dbReference type="NCBI Taxonomy" id="2741071"/>
    <lineage>
        <taxon>Bacteria</taxon>
        <taxon>Pseudomonadati</taxon>
        <taxon>Myxococcota</taxon>
        <taxon>Myxococcia</taxon>
        <taxon>Myxococcales</taxon>
        <taxon>Sorangiineae</taxon>
        <taxon>Pendulisporaceae</taxon>
        <taxon>Pendulispora</taxon>
    </lineage>
</organism>
<dbReference type="Gene3D" id="1.10.10.60">
    <property type="entry name" value="Homeodomain-like"/>
    <property type="match status" value="1"/>
</dbReference>
<evidence type="ECO:0000256" key="1">
    <source>
        <dbReference type="ARBA" id="ARBA00023015"/>
    </source>
</evidence>
<feature type="domain" description="HTH araC/xylS-type" evidence="4">
    <location>
        <begin position="158"/>
        <end position="257"/>
    </location>
</feature>
<dbReference type="RefSeq" id="WP_394824533.1">
    <property type="nucleotide sequence ID" value="NZ_CP089984.1"/>
</dbReference>
<dbReference type="Pfam" id="PF20240">
    <property type="entry name" value="DUF6597"/>
    <property type="match status" value="1"/>
</dbReference>
<reference evidence="5 6" key="1">
    <citation type="submission" date="2021-12" db="EMBL/GenBank/DDBJ databases">
        <title>Discovery of the Pendulisporaceae a myxobacterial family with distinct sporulation behavior and unique specialized metabolism.</title>
        <authorList>
            <person name="Garcia R."/>
            <person name="Popoff A."/>
            <person name="Bader C.D."/>
            <person name="Loehr J."/>
            <person name="Walesch S."/>
            <person name="Walt C."/>
            <person name="Boldt J."/>
            <person name="Bunk B."/>
            <person name="Haeckl F.J.F.P.J."/>
            <person name="Gunesch A.P."/>
            <person name="Birkelbach J."/>
            <person name="Nuebel U."/>
            <person name="Pietschmann T."/>
            <person name="Bach T."/>
            <person name="Mueller R."/>
        </authorList>
    </citation>
    <scope>NUCLEOTIDE SEQUENCE [LARGE SCALE GENOMIC DNA]</scope>
    <source>
        <strain evidence="5 6">MSr11954</strain>
    </source>
</reference>
<dbReference type="SUPFAM" id="SSF46689">
    <property type="entry name" value="Homeodomain-like"/>
    <property type="match status" value="1"/>
</dbReference>
<protein>
    <submittedName>
        <fullName evidence="5">AraC family transcriptional regulator</fullName>
    </submittedName>
</protein>
<gene>
    <name evidence="5" type="ORF">LZC94_44705</name>
</gene>
<dbReference type="SMART" id="SM00342">
    <property type="entry name" value="HTH_ARAC"/>
    <property type="match status" value="1"/>
</dbReference>